<keyword evidence="10" id="KW-1185">Reference proteome</keyword>
<proteinExistence type="inferred from homology"/>
<dbReference type="SUPFAM" id="SSF54001">
    <property type="entry name" value="Cysteine proteinases"/>
    <property type="match status" value="1"/>
</dbReference>
<reference evidence="10" key="1">
    <citation type="journal article" date="2013" name="PLoS Genet.">
        <title>The genome of Spraguea lophii and the basis of host-microsporidian interactions.</title>
        <authorList>
            <person name="Campbell S.E."/>
            <person name="Williams T.A."/>
            <person name="Yousuf A."/>
            <person name="Soanes D.M."/>
            <person name="Paszkiewicz K.H."/>
            <person name="Williams B.A.P."/>
        </authorList>
    </citation>
    <scope>NUCLEOTIDE SEQUENCE [LARGE SCALE GENOMIC DNA]</scope>
    <source>
        <strain evidence="10">42_110</strain>
    </source>
</reference>
<dbReference type="InterPro" id="IPR001394">
    <property type="entry name" value="Peptidase_C19_UCH"/>
</dbReference>
<dbReference type="GO" id="GO:0004843">
    <property type="term" value="F:cysteine-type deubiquitinase activity"/>
    <property type="evidence" value="ECO:0007669"/>
    <property type="project" value="UniProtKB-EC"/>
</dbReference>
<dbReference type="InParanoid" id="S7XGT2"/>
<dbReference type="GO" id="GO:0016579">
    <property type="term" value="P:protein deubiquitination"/>
    <property type="evidence" value="ECO:0007669"/>
    <property type="project" value="InterPro"/>
</dbReference>
<dbReference type="GO" id="GO:0005829">
    <property type="term" value="C:cytosol"/>
    <property type="evidence" value="ECO:0007669"/>
    <property type="project" value="TreeGrafter"/>
</dbReference>
<dbReference type="HOGENOM" id="CLU_008279_1_0_1"/>
<dbReference type="PANTHER" id="PTHR24006">
    <property type="entry name" value="UBIQUITIN CARBOXYL-TERMINAL HYDROLASE"/>
    <property type="match status" value="1"/>
</dbReference>
<keyword evidence="7" id="KW-0788">Thiol protease</keyword>
<evidence type="ECO:0000256" key="6">
    <source>
        <dbReference type="ARBA" id="ARBA00022801"/>
    </source>
</evidence>
<evidence type="ECO:0000313" key="9">
    <source>
        <dbReference type="EMBL" id="EPR78244.1"/>
    </source>
</evidence>
<dbReference type="InterPro" id="IPR050164">
    <property type="entry name" value="Peptidase_C19"/>
</dbReference>
<comment type="caution">
    <text evidence="9">The sequence shown here is derived from an EMBL/GenBank/DDBJ whole genome shotgun (WGS) entry which is preliminary data.</text>
</comment>
<evidence type="ECO:0000256" key="4">
    <source>
        <dbReference type="ARBA" id="ARBA00022670"/>
    </source>
</evidence>
<dbReference type="AlphaFoldDB" id="S7XGT2"/>
<dbReference type="Gene3D" id="3.90.70.10">
    <property type="entry name" value="Cysteine proteinases"/>
    <property type="match status" value="1"/>
</dbReference>
<dbReference type="Proteomes" id="UP000014978">
    <property type="component" value="Unassembled WGS sequence"/>
</dbReference>
<evidence type="ECO:0000259" key="8">
    <source>
        <dbReference type="PROSITE" id="PS50235"/>
    </source>
</evidence>
<keyword evidence="5" id="KW-0833">Ubl conjugation pathway</keyword>
<dbReference type="EC" id="3.4.19.12" evidence="3"/>
<evidence type="ECO:0000256" key="2">
    <source>
        <dbReference type="ARBA" id="ARBA00009085"/>
    </source>
</evidence>
<dbReference type="PROSITE" id="PS50235">
    <property type="entry name" value="USP_3"/>
    <property type="match status" value="1"/>
</dbReference>
<evidence type="ECO:0000256" key="5">
    <source>
        <dbReference type="ARBA" id="ARBA00022786"/>
    </source>
</evidence>
<sequence length="292" mass="33776">MVQQITKTTLSPTKLINRHNNCFFNSCIQCILSIPSITTYYDSTNFSRNSNISQSFQKFIKEYKKNEIVDPEMLLKDLRRKMDILDGREQDTHEFLVLFLDLLENEVKMKQENIKTEEEIKNSNIILKTFMGLQKTTITCQRCNNASTSVEQSLGISIGVYKDIQEGINKQQEPEILKEGIFCPKCKENSGKLKNTQFFYPPEILVVQLLRFNGASTKNNKRININPTIKLANRNYTLIGSVCHEGTLRNGHYISYGKRDYKWCCYDDSNLKEIENPPLSGSNAYLVFYSRV</sequence>
<name>S7XGT2_SPRLO</name>
<accession>S7XGT2</accession>
<dbReference type="OrthoDB" id="420187at2759"/>
<evidence type="ECO:0000256" key="7">
    <source>
        <dbReference type="ARBA" id="ARBA00022807"/>
    </source>
</evidence>
<feature type="domain" description="USP" evidence="8">
    <location>
        <begin position="13"/>
        <end position="292"/>
    </location>
</feature>
<dbReference type="OMA" id="QIECLNC"/>
<dbReference type="EMBL" id="ATCN01000921">
    <property type="protein sequence ID" value="EPR78244.1"/>
    <property type="molecule type" value="Genomic_DNA"/>
</dbReference>
<dbReference type="GO" id="GO:0005634">
    <property type="term" value="C:nucleus"/>
    <property type="evidence" value="ECO:0007669"/>
    <property type="project" value="TreeGrafter"/>
</dbReference>
<keyword evidence="6 9" id="KW-0378">Hydrolase</keyword>
<dbReference type="PANTHER" id="PTHR24006:SF758">
    <property type="entry name" value="UBIQUITIN CARBOXYL-TERMINAL HYDROLASE 36"/>
    <property type="match status" value="1"/>
</dbReference>
<dbReference type="InterPro" id="IPR038765">
    <property type="entry name" value="Papain-like_cys_pep_sf"/>
</dbReference>
<dbReference type="InterPro" id="IPR028889">
    <property type="entry name" value="USP"/>
</dbReference>
<evidence type="ECO:0000256" key="3">
    <source>
        <dbReference type="ARBA" id="ARBA00012759"/>
    </source>
</evidence>
<evidence type="ECO:0000313" key="10">
    <source>
        <dbReference type="Proteomes" id="UP000014978"/>
    </source>
</evidence>
<gene>
    <name evidence="9" type="ORF">SLOPH_2021</name>
</gene>
<comment type="similarity">
    <text evidence="2">Belongs to the peptidase C19 family.</text>
</comment>
<comment type="catalytic activity">
    <reaction evidence="1">
        <text>Thiol-dependent hydrolysis of ester, thioester, amide, peptide and isopeptide bonds formed by the C-terminal Gly of ubiquitin (a 76-residue protein attached to proteins as an intracellular targeting signal).</text>
        <dbReference type="EC" id="3.4.19.12"/>
    </reaction>
</comment>
<dbReference type="GO" id="GO:0006508">
    <property type="term" value="P:proteolysis"/>
    <property type="evidence" value="ECO:0007669"/>
    <property type="project" value="UniProtKB-KW"/>
</dbReference>
<evidence type="ECO:0000256" key="1">
    <source>
        <dbReference type="ARBA" id="ARBA00000707"/>
    </source>
</evidence>
<dbReference type="CDD" id="cd02257">
    <property type="entry name" value="Peptidase_C19"/>
    <property type="match status" value="1"/>
</dbReference>
<dbReference type="VEuPathDB" id="MicrosporidiaDB:SLOPH_2021"/>
<protein>
    <recommendedName>
        <fullName evidence="3">ubiquitinyl hydrolase 1</fullName>
        <ecNumber evidence="3">3.4.19.12</ecNumber>
    </recommendedName>
</protein>
<organism evidence="9 10">
    <name type="scientific">Spraguea lophii (strain 42_110)</name>
    <name type="common">Microsporidian parasite</name>
    <dbReference type="NCBI Taxonomy" id="1358809"/>
    <lineage>
        <taxon>Eukaryota</taxon>
        <taxon>Fungi</taxon>
        <taxon>Fungi incertae sedis</taxon>
        <taxon>Microsporidia</taxon>
        <taxon>Spragueidae</taxon>
        <taxon>Spraguea</taxon>
    </lineage>
</organism>
<keyword evidence="4" id="KW-0645">Protease</keyword>
<dbReference type="Pfam" id="PF00443">
    <property type="entry name" value="UCH"/>
    <property type="match status" value="1"/>
</dbReference>